<accession>A0A0C2XBN1</accession>
<dbReference type="Proteomes" id="UP000054549">
    <property type="component" value="Unassembled WGS sequence"/>
</dbReference>
<protein>
    <submittedName>
        <fullName evidence="1">Uncharacterized protein</fullName>
    </submittedName>
</protein>
<dbReference type="EMBL" id="KN818234">
    <property type="protein sequence ID" value="KIL66766.1"/>
    <property type="molecule type" value="Genomic_DNA"/>
</dbReference>
<evidence type="ECO:0000313" key="1">
    <source>
        <dbReference type="EMBL" id="KIL66766.1"/>
    </source>
</evidence>
<dbReference type="InParanoid" id="A0A0C2XBN1"/>
<dbReference type="AlphaFoldDB" id="A0A0C2XBN1"/>
<evidence type="ECO:0000313" key="2">
    <source>
        <dbReference type="Proteomes" id="UP000054549"/>
    </source>
</evidence>
<proteinExistence type="predicted"/>
<organism evidence="1 2">
    <name type="scientific">Amanita muscaria (strain Koide BX008)</name>
    <dbReference type="NCBI Taxonomy" id="946122"/>
    <lineage>
        <taxon>Eukaryota</taxon>
        <taxon>Fungi</taxon>
        <taxon>Dikarya</taxon>
        <taxon>Basidiomycota</taxon>
        <taxon>Agaricomycotina</taxon>
        <taxon>Agaricomycetes</taxon>
        <taxon>Agaricomycetidae</taxon>
        <taxon>Agaricales</taxon>
        <taxon>Pluteineae</taxon>
        <taxon>Amanitaceae</taxon>
        <taxon>Amanita</taxon>
    </lineage>
</organism>
<dbReference type="HOGENOM" id="CLU_084262_0_0_1"/>
<keyword evidence="2" id="KW-1185">Reference proteome</keyword>
<gene>
    <name evidence="1" type="ORF">M378DRAFT_160254</name>
</gene>
<reference evidence="1 2" key="1">
    <citation type="submission" date="2014-04" db="EMBL/GenBank/DDBJ databases">
        <title>Evolutionary Origins and Diversification of the Mycorrhizal Mutualists.</title>
        <authorList>
            <consortium name="DOE Joint Genome Institute"/>
            <consortium name="Mycorrhizal Genomics Consortium"/>
            <person name="Kohler A."/>
            <person name="Kuo A."/>
            <person name="Nagy L.G."/>
            <person name="Floudas D."/>
            <person name="Copeland A."/>
            <person name="Barry K.W."/>
            <person name="Cichocki N."/>
            <person name="Veneault-Fourrey C."/>
            <person name="LaButti K."/>
            <person name="Lindquist E.A."/>
            <person name="Lipzen A."/>
            <person name="Lundell T."/>
            <person name="Morin E."/>
            <person name="Murat C."/>
            <person name="Riley R."/>
            <person name="Ohm R."/>
            <person name="Sun H."/>
            <person name="Tunlid A."/>
            <person name="Henrissat B."/>
            <person name="Grigoriev I.V."/>
            <person name="Hibbett D.S."/>
            <person name="Martin F."/>
        </authorList>
    </citation>
    <scope>NUCLEOTIDE SEQUENCE [LARGE SCALE GENOMIC DNA]</scope>
    <source>
        <strain evidence="1 2">Koide BX008</strain>
    </source>
</reference>
<name>A0A0C2XBN1_AMAMK</name>
<feature type="non-terminal residue" evidence="1">
    <location>
        <position position="1"/>
    </location>
</feature>
<sequence>PSNPDRAAPSLDSRELRDFLCNEARRSGYSEDQVRQALTDDYGCPERGMRAILIQAALAEDEAIMAREFPPGREPIKLGRKPNTGEQVTFAQLREDLWIRVWGGDLDHCFHFDLVNGERRYMRTPSDVEIYAEAIGGNPGGRVLSIEASIEAAKARSSELAVSMQGARDDSQVDPDWEMYVILEATRLRIKQSHQPDRFLSIPVRTPQGANLVLQPWQ</sequence>
<dbReference type="OrthoDB" id="2669263at2759"/>